<keyword evidence="4" id="KW-0560">Oxidoreductase</keyword>
<dbReference type="InterPro" id="IPR020946">
    <property type="entry name" value="Flavin_mOase-like"/>
</dbReference>
<dbReference type="AlphaFoldDB" id="A0AAD3D5P6"/>
<accession>A0AAD3D5P6</accession>
<reference evidence="5 6" key="1">
    <citation type="journal article" date="2021" name="Sci. Rep.">
        <title>The genome of the diatom Chaetoceros tenuissimus carries an ancient integrated fragment of an extant virus.</title>
        <authorList>
            <person name="Hongo Y."/>
            <person name="Kimura K."/>
            <person name="Takaki Y."/>
            <person name="Yoshida Y."/>
            <person name="Baba S."/>
            <person name="Kobayashi G."/>
            <person name="Nagasaki K."/>
            <person name="Hano T."/>
            <person name="Tomaru Y."/>
        </authorList>
    </citation>
    <scope>NUCLEOTIDE SEQUENCE [LARGE SCALE GENOMIC DNA]</scope>
    <source>
        <strain evidence="5 6">NIES-3715</strain>
    </source>
</reference>
<name>A0AAD3D5P6_9STRA</name>
<comment type="caution">
    <text evidence="5">The sequence shown here is derived from an EMBL/GenBank/DDBJ whole genome shotgun (WGS) entry which is preliminary data.</text>
</comment>
<dbReference type="Proteomes" id="UP001054902">
    <property type="component" value="Unassembled WGS sequence"/>
</dbReference>
<evidence type="ECO:0000256" key="4">
    <source>
        <dbReference type="ARBA" id="ARBA00023002"/>
    </source>
</evidence>
<organism evidence="5 6">
    <name type="scientific">Chaetoceros tenuissimus</name>
    <dbReference type="NCBI Taxonomy" id="426638"/>
    <lineage>
        <taxon>Eukaryota</taxon>
        <taxon>Sar</taxon>
        <taxon>Stramenopiles</taxon>
        <taxon>Ochrophyta</taxon>
        <taxon>Bacillariophyta</taxon>
        <taxon>Coscinodiscophyceae</taxon>
        <taxon>Chaetocerotophycidae</taxon>
        <taxon>Chaetocerotales</taxon>
        <taxon>Chaetocerotaceae</taxon>
        <taxon>Chaetoceros</taxon>
    </lineage>
</organism>
<dbReference type="Gene3D" id="3.50.50.60">
    <property type="entry name" value="FAD/NAD(P)-binding domain"/>
    <property type="match status" value="2"/>
</dbReference>
<dbReference type="GO" id="GO:0050661">
    <property type="term" value="F:NADP binding"/>
    <property type="evidence" value="ECO:0007669"/>
    <property type="project" value="InterPro"/>
</dbReference>
<dbReference type="InterPro" id="IPR050346">
    <property type="entry name" value="FMO-like"/>
</dbReference>
<proteinExistence type="inferred from homology"/>
<keyword evidence="2" id="KW-0285">Flavoprotein</keyword>
<dbReference type="PANTHER" id="PTHR23023">
    <property type="entry name" value="DIMETHYLANILINE MONOOXYGENASE"/>
    <property type="match status" value="1"/>
</dbReference>
<evidence type="ECO:0000313" key="6">
    <source>
        <dbReference type="Proteomes" id="UP001054902"/>
    </source>
</evidence>
<keyword evidence="6" id="KW-1185">Reference proteome</keyword>
<keyword evidence="3" id="KW-0274">FAD</keyword>
<evidence type="ECO:0000256" key="1">
    <source>
        <dbReference type="ARBA" id="ARBA00009183"/>
    </source>
</evidence>
<dbReference type="GO" id="GO:0050660">
    <property type="term" value="F:flavin adenine dinucleotide binding"/>
    <property type="evidence" value="ECO:0007669"/>
    <property type="project" value="InterPro"/>
</dbReference>
<comment type="similarity">
    <text evidence="1">Belongs to the FMO family.</text>
</comment>
<dbReference type="GO" id="GO:0004499">
    <property type="term" value="F:N,N-dimethylaniline monooxygenase activity"/>
    <property type="evidence" value="ECO:0007669"/>
    <property type="project" value="InterPro"/>
</dbReference>
<evidence type="ECO:0000313" key="5">
    <source>
        <dbReference type="EMBL" id="GFH58346.1"/>
    </source>
</evidence>
<sequence>MLVGSFDNPSQVCSTDVSSLSTCTVAVLGCGPGGMSFLHAVATKRKEYEEANDIEGLMKLPKVTVFEKASAPGGVWRADRHCTNSDESSSSSNGNMYEGLWINGHKDGMEYFDYTFQEHFQNEPQPVYLPRQQILDYIMARVTKHEDIFQHVKFNTKVNSVRYDEEDEEFDISYVDADNETCNERFDKCIWACGLNGKPNMPPEVLKNLEGFQGDIVHSSQINKLLGSCSSETKGDNGIKDKRVLMIGDSYSAEDLALQCIKMGVKDVYMTTRKSEGSASYMGSWPLDKVDILWYSKVSGIKNDGTRKTITFDSLNEDYPTADLEQVDIIILCTGYNPTFDCLEEKLRPWKESEEEYNYWCMEDIGESTDHWKMRENCLSSDLGNVIPSKELSMNSDYVYEKSYRNLSIDYPSMMFISETTSYPLLDIDVCAWQCLAYITGESIIPTKEEMLKANQRDCLELMHELNERYELDENFKKAWCELPDGHWTKDTSSEEYKQYMLESYSWEIRWLARKMNDAKYPITFGDEKELNKMGVRFLNMMVADCRGRYLLELCDEDTMAWKTFRDIEPSQFCSFLTDMGSTHLKGRWMDIDDEGNVIN</sequence>
<dbReference type="InterPro" id="IPR036188">
    <property type="entry name" value="FAD/NAD-bd_sf"/>
</dbReference>
<dbReference type="SUPFAM" id="SSF51905">
    <property type="entry name" value="FAD/NAD(P)-binding domain"/>
    <property type="match status" value="2"/>
</dbReference>
<gene>
    <name evidence="5" type="ORF">CTEN210_14822</name>
</gene>
<dbReference type="EMBL" id="BLLK01000062">
    <property type="protein sequence ID" value="GFH58346.1"/>
    <property type="molecule type" value="Genomic_DNA"/>
</dbReference>
<evidence type="ECO:0000256" key="3">
    <source>
        <dbReference type="ARBA" id="ARBA00022827"/>
    </source>
</evidence>
<dbReference type="Pfam" id="PF00743">
    <property type="entry name" value="FMO-like"/>
    <property type="match status" value="1"/>
</dbReference>
<evidence type="ECO:0000256" key="2">
    <source>
        <dbReference type="ARBA" id="ARBA00022630"/>
    </source>
</evidence>
<protein>
    <submittedName>
        <fullName evidence="5">Uncharacterized protein</fullName>
    </submittedName>
</protein>